<organism evidence="7 8">
    <name type="scientific">Roseobacter insulae</name>
    <dbReference type="NCBI Taxonomy" id="2859783"/>
    <lineage>
        <taxon>Bacteria</taxon>
        <taxon>Pseudomonadati</taxon>
        <taxon>Pseudomonadota</taxon>
        <taxon>Alphaproteobacteria</taxon>
        <taxon>Rhodobacterales</taxon>
        <taxon>Roseobacteraceae</taxon>
        <taxon>Roseobacter</taxon>
    </lineage>
</organism>
<evidence type="ECO:0000259" key="6">
    <source>
        <dbReference type="PROSITE" id="PS50968"/>
    </source>
</evidence>
<dbReference type="InterPro" id="IPR000089">
    <property type="entry name" value="Biotin_lipoyl"/>
</dbReference>
<dbReference type="InterPro" id="IPR003016">
    <property type="entry name" value="2-oxoA_DH_lipoyl-BS"/>
</dbReference>
<evidence type="ECO:0000256" key="4">
    <source>
        <dbReference type="ARBA" id="ARBA00023315"/>
    </source>
</evidence>
<dbReference type="GO" id="GO:0005737">
    <property type="term" value="C:cytoplasm"/>
    <property type="evidence" value="ECO:0007669"/>
    <property type="project" value="TreeGrafter"/>
</dbReference>
<dbReference type="CDD" id="cd06849">
    <property type="entry name" value="lipoyl_domain"/>
    <property type="match status" value="1"/>
</dbReference>
<name>A0A9X1FRB6_9RHOB</name>
<feature type="domain" description="Lipoyl-binding" evidence="6">
    <location>
        <begin position="2"/>
        <end position="77"/>
    </location>
</feature>
<dbReference type="InterPro" id="IPR050743">
    <property type="entry name" value="2-oxoacid_DH_E2_comp"/>
</dbReference>
<dbReference type="AlphaFoldDB" id="A0A9X1FRB6"/>
<dbReference type="GO" id="GO:0031405">
    <property type="term" value="F:lipoic acid binding"/>
    <property type="evidence" value="ECO:0007669"/>
    <property type="project" value="TreeGrafter"/>
</dbReference>
<dbReference type="EMBL" id="JAHXDN010000001">
    <property type="protein sequence ID" value="MBW4706217.1"/>
    <property type="molecule type" value="Genomic_DNA"/>
</dbReference>
<comment type="cofactor">
    <cofactor evidence="1">
        <name>(R)-lipoate</name>
        <dbReference type="ChEBI" id="CHEBI:83088"/>
    </cofactor>
</comment>
<keyword evidence="3" id="KW-0808">Transferase</keyword>
<evidence type="ECO:0000256" key="3">
    <source>
        <dbReference type="ARBA" id="ARBA00022679"/>
    </source>
</evidence>
<feature type="region of interest" description="Disordered" evidence="5">
    <location>
        <begin position="80"/>
        <end position="130"/>
    </location>
</feature>
<dbReference type="PANTHER" id="PTHR43178">
    <property type="entry name" value="DIHYDROLIPOAMIDE ACETYLTRANSFERASE COMPONENT OF PYRUVATE DEHYDROGENASE COMPLEX"/>
    <property type="match status" value="1"/>
</dbReference>
<evidence type="ECO:0000256" key="1">
    <source>
        <dbReference type="ARBA" id="ARBA00001938"/>
    </source>
</evidence>
<dbReference type="PROSITE" id="PS50968">
    <property type="entry name" value="BIOTINYL_LIPOYL"/>
    <property type="match status" value="1"/>
</dbReference>
<comment type="caution">
    <text evidence="7">The sequence shown here is derived from an EMBL/GenBank/DDBJ whole genome shotgun (WGS) entry which is preliminary data.</text>
</comment>
<keyword evidence="8" id="KW-1185">Reference proteome</keyword>
<sequence length="332" mass="34441">MPHEVIMPVLGMAQDSGLLVTWQKAPGDAVTAEDVLFEVETDKSTMEVPAGADGYISALLAEPGEDVPTGQTIAIISAEKPQAPTMQPAAKPVAQADTPVTKPDAPAPRPPQARKAEAPAGDGRVLASPKARRLAHQAGLDLNRLVAAGHPQPYRAVDIEVLKDLPVAGRNGPDIAPGLFQITASAPRAGTDEFLAWMLEDGGISIAATALWASFAAGAMRRAVPDAGDLTVMLSDLTGATGAVLNPDKTRLLHQVAAPTDAADIVLRDLTGSPITGLRLSADATPVLSIASDGEWLRLSLDFTTGQLDDAAAIALMSGFAERLADPLHHLL</sequence>
<dbReference type="RefSeq" id="WP_219497669.1">
    <property type="nucleotide sequence ID" value="NZ_JAHXDN010000001.1"/>
</dbReference>
<protein>
    <submittedName>
        <fullName evidence="7">Dihydrolipoamide acetyltransferase</fullName>
    </submittedName>
</protein>
<proteinExistence type="predicted"/>
<evidence type="ECO:0000313" key="8">
    <source>
        <dbReference type="Proteomes" id="UP001138661"/>
    </source>
</evidence>
<dbReference type="Pfam" id="PF00364">
    <property type="entry name" value="Biotin_lipoyl"/>
    <property type="match status" value="1"/>
</dbReference>
<reference evidence="7" key="1">
    <citation type="submission" date="2021-07" db="EMBL/GenBank/DDBJ databases">
        <title>Roseobacter insulae sp. nov., isolated from a tidal flat.</title>
        <authorList>
            <person name="Park S."/>
            <person name="Yoon J.-H."/>
        </authorList>
    </citation>
    <scope>NUCLEOTIDE SEQUENCE</scope>
    <source>
        <strain evidence="7">YSTF-M11</strain>
    </source>
</reference>
<dbReference type="PROSITE" id="PS00189">
    <property type="entry name" value="LIPOYL"/>
    <property type="match status" value="1"/>
</dbReference>
<gene>
    <name evidence="7" type="ORF">KX928_00290</name>
</gene>
<dbReference type="GO" id="GO:0016407">
    <property type="term" value="F:acetyltransferase activity"/>
    <property type="evidence" value="ECO:0007669"/>
    <property type="project" value="TreeGrafter"/>
</dbReference>
<evidence type="ECO:0000256" key="5">
    <source>
        <dbReference type="SAM" id="MobiDB-lite"/>
    </source>
</evidence>
<comment type="subunit">
    <text evidence="2">Forms a 24-polypeptide structural core with octahedral symmetry.</text>
</comment>
<evidence type="ECO:0000256" key="2">
    <source>
        <dbReference type="ARBA" id="ARBA00011484"/>
    </source>
</evidence>
<keyword evidence="4" id="KW-0012">Acyltransferase</keyword>
<evidence type="ECO:0000313" key="7">
    <source>
        <dbReference type="EMBL" id="MBW4706217.1"/>
    </source>
</evidence>
<dbReference type="PANTHER" id="PTHR43178:SF5">
    <property type="entry name" value="LIPOAMIDE ACYLTRANSFERASE COMPONENT OF BRANCHED-CHAIN ALPHA-KETO ACID DEHYDROGENASE COMPLEX, MITOCHONDRIAL"/>
    <property type="match status" value="1"/>
</dbReference>
<dbReference type="Proteomes" id="UP001138661">
    <property type="component" value="Unassembled WGS sequence"/>
</dbReference>
<accession>A0A9X1FRB6</accession>